<dbReference type="RefSeq" id="WP_283368915.1">
    <property type="nucleotide sequence ID" value="NZ_JASHID010000003.1"/>
</dbReference>
<comment type="caution">
    <text evidence="9">The sequence shown here is derived from an EMBL/GenBank/DDBJ whole genome shotgun (WGS) entry which is preliminary data.</text>
</comment>
<dbReference type="Gene3D" id="1.25.40.390">
    <property type="match status" value="1"/>
</dbReference>
<proteinExistence type="inferred from homology"/>
<feature type="domain" description="SusD-like N-terminal" evidence="8">
    <location>
        <begin position="24"/>
        <end position="225"/>
    </location>
</feature>
<dbReference type="Pfam" id="PF07980">
    <property type="entry name" value="SusD_RagB"/>
    <property type="match status" value="1"/>
</dbReference>
<evidence type="ECO:0000256" key="6">
    <source>
        <dbReference type="SAM" id="SignalP"/>
    </source>
</evidence>
<evidence type="ECO:0000256" key="4">
    <source>
        <dbReference type="ARBA" id="ARBA00023136"/>
    </source>
</evidence>
<feature type="domain" description="RagB/SusD" evidence="7">
    <location>
        <begin position="340"/>
        <end position="473"/>
    </location>
</feature>
<evidence type="ECO:0000256" key="2">
    <source>
        <dbReference type="ARBA" id="ARBA00006275"/>
    </source>
</evidence>
<organism evidence="9 10">
    <name type="scientific">Flectobacillus longus</name>
    <dbReference type="NCBI Taxonomy" id="2984207"/>
    <lineage>
        <taxon>Bacteria</taxon>
        <taxon>Pseudomonadati</taxon>
        <taxon>Bacteroidota</taxon>
        <taxon>Cytophagia</taxon>
        <taxon>Cytophagales</taxon>
        <taxon>Flectobacillaceae</taxon>
        <taxon>Flectobacillus</taxon>
    </lineage>
</organism>
<feature type="signal peptide" evidence="6">
    <location>
        <begin position="1"/>
        <end position="21"/>
    </location>
</feature>
<feature type="chain" id="PRO_5046076553" evidence="6">
    <location>
        <begin position="22"/>
        <end position="474"/>
    </location>
</feature>
<gene>
    <name evidence="9" type="ORF">QM480_04875</name>
</gene>
<dbReference type="PROSITE" id="PS51257">
    <property type="entry name" value="PROKAR_LIPOPROTEIN"/>
    <property type="match status" value="1"/>
</dbReference>
<keyword evidence="10" id="KW-1185">Reference proteome</keyword>
<comment type="subcellular location">
    <subcellularLocation>
        <location evidence="1">Cell outer membrane</location>
    </subcellularLocation>
</comment>
<keyword evidence="5" id="KW-0998">Cell outer membrane</keyword>
<evidence type="ECO:0000256" key="3">
    <source>
        <dbReference type="ARBA" id="ARBA00022729"/>
    </source>
</evidence>
<sequence>MKKIVKIYLLLAASLLTTSCSDSFLELAPISNATADNFKSTDDFELAINSAYASLYTVYHPEGPVSYCNEQMSDNAIMYNISGIQADKWQFKDYSLMTTNTMVYQFWQDYYRAVFSTNIVLDKIETASLSEAYKNDVRSQMRFLRALFYFNMVQTWGDIPLVTKPLSGDEAYAVPRSPQADVYDLIKKDLGFAIENLPLASAISSTKIGRASKGAAQTLLGKVYLTLGDKTAAANVLKDVYNSNQYALLSTYASLWGPNVKNTKESIFEIQFLGGSASAPYSRYYQTFYPNNNFLGFYGSGMNQVTDDLYNEYEANDPRRDLSIALGYNNGTTFIAQKYPIKWTHTNAPIGSGNPLANNNFMVLRYADVLLMLSEATGDATYLNQVRTRAGLPKFGDTGYPTAFAGSLSTAIEHERRVELAIEFHRWFDLKRTNRAITVLQPKGKAITTDKLLLPIPQIVRSQNPVITQNNGYN</sequence>
<dbReference type="InterPro" id="IPR033985">
    <property type="entry name" value="SusD-like_N"/>
</dbReference>
<keyword evidence="4" id="KW-0472">Membrane</keyword>
<dbReference type="Pfam" id="PF14322">
    <property type="entry name" value="SusD-like_3"/>
    <property type="match status" value="1"/>
</dbReference>
<dbReference type="EMBL" id="JASHID010000003">
    <property type="protein sequence ID" value="MDI9863644.1"/>
    <property type="molecule type" value="Genomic_DNA"/>
</dbReference>
<reference evidence="9 10" key="1">
    <citation type="submission" date="2023-05" db="EMBL/GenBank/DDBJ databases">
        <title>Novel species of genus Flectobacillus isolated from stream in China.</title>
        <authorList>
            <person name="Lu H."/>
        </authorList>
    </citation>
    <scope>NUCLEOTIDE SEQUENCE [LARGE SCALE GENOMIC DNA]</scope>
    <source>
        <strain evidence="9 10">DC10W</strain>
    </source>
</reference>
<dbReference type="CDD" id="cd08977">
    <property type="entry name" value="SusD"/>
    <property type="match status" value="1"/>
</dbReference>
<evidence type="ECO:0000313" key="10">
    <source>
        <dbReference type="Proteomes" id="UP001236569"/>
    </source>
</evidence>
<evidence type="ECO:0000256" key="5">
    <source>
        <dbReference type="ARBA" id="ARBA00023237"/>
    </source>
</evidence>
<dbReference type="Proteomes" id="UP001236569">
    <property type="component" value="Unassembled WGS sequence"/>
</dbReference>
<comment type="similarity">
    <text evidence="2">Belongs to the SusD family.</text>
</comment>
<evidence type="ECO:0000256" key="1">
    <source>
        <dbReference type="ARBA" id="ARBA00004442"/>
    </source>
</evidence>
<accession>A0ABT6YJ68</accession>
<evidence type="ECO:0000259" key="8">
    <source>
        <dbReference type="Pfam" id="PF14322"/>
    </source>
</evidence>
<evidence type="ECO:0000313" key="9">
    <source>
        <dbReference type="EMBL" id="MDI9863644.1"/>
    </source>
</evidence>
<evidence type="ECO:0000259" key="7">
    <source>
        <dbReference type="Pfam" id="PF07980"/>
    </source>
</evidence>
<dbReference type="InterPro" id="IPR011990">
    <property type="entry name" value="TPR-like_helical_dom_sf"/>
</dbReference>
<dbReference type="InterPro" id="IPR012944">
    <property type="entry name" value="SusD_RagB_dom"/>
</dbReference>
<keyword evidence="3 6" id="KW-0732">Signal</keyword>
<protein>
    <submittedName>
        <fullName evidence="9">RagB/SusD family nutrient uptake outer membrane protein</fullName>
    </submittedName>
</protein>
<dbReference type="SUPFAM" id="SSF48452">
    <property type="entry name" value="TPR-like"/>
    <property type="match status" value="1"/>
</dbReference>
<name>A0ABT6YJ68_9BACT</name>